<evidence type="ECO:0000256" key="1">
    <source>
        <dbReference type="ARBA" id="ARBA00008984"/>
    </source>
</evidence>
<dbReference type="RefSeq" id="WP_121854693.1">
    <property type="nucleotide sequence ID" value="NZ_CP037952.1"/>
</dbReference>
<dbReference type="CDD" id="cd00291">
    <property type="entry name" value="SirA_YedF_YeeD"/>
    <property type="match status" value="1"/>
</dbReference>
<accession>A0A3A6TFV9</accession>
<organism evidence="3 4">
    <name type="scientific">Parashewanella spongiae</name>
    <dbReference type="NCBI Taxonomy" id="342950"/>
    <lineage>
        <taxon>Bacteria</taxon>
        <taxon>Pseudomonadati</taxon>
        <taxon>Pseudomonadota</taxon>
        <taxon>Gammaproteobacteria</taxon>
        <taxon>Alteromonadales</taxon>
        <taxon>Shewanellaceae</taxon>
        <taxon>Parashewanella</taxon>
    </lineage>
</organism>
<dbReference type="Gene3D" id="3.30.110.40">
    <property type="entry name" value="TusA-like domain"/>
    <property type="match status" value="1"/>
</dbReference>
<comment type="similarity">
    <text evidence="1">Belongs to the sulfur carrier protein TusA family.</text>
</comment>
<keyword evidence="3" id="KW-0808">Transferase</keyword>
<dbReference type="InterPro" id="IPR036868">
    <property type="entry name" value="TusA-like_sf"/>
</dbReference>
<dbReference type="PANTHER" id="PTHR33279:SF19">
    <property type="entry name" value="SSL1707 PROTEIN"/>
    <property type="match status" value="1"/>
</dbReference>
<feature type="domain" description="UPF0033" evidence="2">
    <location>
        <begin position="4"/>
        <end position="71"/>
    </location>
</feature>
<gene>
    <name evidence="3" type="ORF">D5R81_16340</name>
</gene>
<dbReference type="InterPro" id="IPR001455">
    <property type="entry name" value="TusA-like"/>
</dbReference>
<dbReference type="EMBL" id="QYYH01000131">
    <property type="protein sequence ID" value="RJY07181.1"/>
    <property type="molecule type" value="Genomic_DNA"/>
</dbReference>
<dbReference type="SUPFAM" id="SSF64307">
    <property type="entry name" value="SirA-like"/>
    <property type="match status" value="1"/>
</dbReference>
<dbReference type="OrthoDB" id="9797352at2"/>
<dbReference type="Proteomes" id="UP000273022">
    <property type="component" value="Unassembled WGS sequence"/>
</dbReference>
<name>A0A3A6TFV9_9GAMM</name>
<dbReference type="PANTHER" id="PTHR33279">
    <property type="entry name" value="SULFUR CARRIER PROTEIN YEDF-RELATED"/>
    <property type="match status" value="1"/>
</dbReference>
<dbReference type="AlphaFoldDB" id="A0A3A6TFV9"/>
<comment type="caution">
    <text evidence="3">The sequence shown here is derived from an EMBL/GenBank/DDBJ whole genome shotgun (WGS) entry which is preliminary data.</text>
</comment>
<dbReference type="Pfam" id="PF01206">
    <property type="entry name" value="TusA"/>
    <property type="match status" value="1"/>
</dbReference>
<sequence>MLFIDLSNFRCPLPLVKTKLALKKISNGERLHLILSDRSSKQDVPKYLKQKGHLVEESTNLHGHLNLFVTKIQ</sequence>
<reference evidence="3 4" key="1">
    <citation type="submission" date="2018-09" db="EMBL/GenBank/DDBJ databases">
        <title>Phylogeny of the Shewanellaceae, and recommendation for two new genera, Pseudoshewanella and Parashewanella.</title>
        <authorList>
            <person name="Wang G."/>
        </authorList>
    </citation>
    <scope>NUCLEOTIDE SEQUENCE [LARGE SCALE GENOMIC DNA]</scope>
    <source>
        <strain evidence="3 4">KCTC 22492</strain>
    </source>
</reference>
<evidence type="ECO:0000313" key="3">
    <source>
        <dbReference type="EMBL" id="RJY07181.1"/>
    </source>
</evidence>
<evidence type="ECO:0000259" key="2">
    <source>
        <dbReference type="Pfam" id="PF01206"/>
    </source>
</evidence>
<dbReference type="GO" id="GO:0016740">
    <property type="term" value="F:transferase activity"/>
    <property type="evidence" value="ECO:0007669"/>
    <property type="project" value="UniProtKB-KW"/>
</dbReference>
<evidence type="ECO:0000313" key="4">
    <source>
        <dbReference type="Proteomes" id="UP000273022"/>
    </source>
</evidence>
<proteinExistence type="inferred from homology"/>
<protein>
    <submittedName>
        <fullName evidence="3">Sulfurtransferase TusA family protein</fullName>
    </submittedName>
</protein>
<keyword evidence="4" id="KW-1185">Reference proteome</keyword>